<evidence type="ECO:0000313" key="1">
    <source>
        <dbReference type="EMBL" id="CAD8401969.1"/>
    </source>
</evidence>
<reference evidence="2" key="1">
    <citation type="submission" date="2021-01" db="EMBL/GenBank/DDBJ databases">
        <authorList>
            <person name="Corre E."/>
            <person name="Pelletier E."/>
            <person name="Niang G."/>
            <person name="Scheremetjew M."/>
            <person name="Finn R."/>
            <person name="Kale V."/>
            <person name="Holt S."/>
            <person name="Cochrane G."/>
            <person name="Meng A."/>
            <person name="Brown T."/>
            <person name="Cohen L."/>
        </authorList>
    </citation>
    <scope>NUCLEOTIDE SEQUENCE</scope>
    <source>
        <strain evidence="2">UTEX LB 2760</strain>
    </source>
</reference>
<name>A0A6T6PKS6_9RHOD</name>
<protein>
    <submittedName>
        <fullName evidence="2">Uncharacterized protein</fullName>
    </submittedName>
</protein>
<organism evidence="2">
    <name type="scientific">Rhodosorus marinus</name>
    <dbReference type="NCBI Taxonomy" id="101924"/>
    <lineage>
        <taxon>Eukaryota</taxon>
        <taxon>Rhodophyta</taxon>
        <taxon>Stylonematophyceae</taxon>
        <taxon>Stylonematales</taxon>
        <taxon>Stylonemataceae</taxon>
        <taxon>Rhodosorus</taxon>
    </lineage>
</organism>
<sequence length="168" mass="18183">MGFVGFAGVGGNGSRATSVCRRTRSVAFAVAPRQIGDDYWIGGDVSEEAISELSPKSLMLLKTSAEEGVTAEEVQKFCHEKGIDMKWVPVAPKMADRELADEIVNLLSAQEKPVLIECSGSVRAGAALSIHMAREKGMSFEEIRDMAVEKSLAWPDIPPLTKWVSESV</sequence>
<dbReference type="EMBL" id="HBEK01021825">
    <property type="protein sequence ID" value="CAD8401969.1"/>
    <property type="molecule type" value="Transcribed_RNA"/>
</dbReference>
<evidence type="ECO:0000313" key="2">
    <source>
        <dbReference type="EMBL" id="CAD8401970.1"/>
    </source>
</evidence>
<accession>A0A6T6PKS6</accession>
<dbReference type="InterPro" id="IPR029021">
    <property type="entry name" value="Prot-tyrosine_phosphatase-like"/>
</dbReference>
<dbReference type="EMBL" id="HBEK01021826">
    <property type="protein sequence ID" value="CAD8401970.1"/>
    <property type="molecule type" value="Transcribed_RNA"/>
</dbReference>
<dbReference type="AlphaFoldDB" id="A0A6T6PKS6"/>
<proteinExistence type="predicted"/>
<gene>
    <name evidence="1" type="ORF">RMAR0315_LOCUS11973</name>
    <name evidence="2" type="ORF">RMAR0315_LOCUS11974</name>
</gene>
<dbReference type="Gene3D" id="3.90.190.10">
    <property type="entry name" value="Protein tyrosine phosphatase superfamily"/>
    <property type="match status" value="1"/>
</dbReference>